<evidence type="ECO:0008006" key="3">
    <source>
        <dbReference type="Google" id="ProtNLM"/>
    </source>
</evidence>
<reference evidence="1" key="1">
    <citation type="submission" date="2024-01" db="EMBL/GenBank/DDBJ databases">
        <authorList>
            <person name="Webb A."/>
        </authorList>
    </citation>
    <scope>NUCLEOTIDE SEQUENCE</scope>
    <source>
        <strain evidence="1">Pm1</strain>
    </source>
</reference>
<comment type="caution">
    <text evidence="1">The sequence shown here is derived from an EMBL/GenBank/DDBJ whole genome shotgun (WGS) entry which is preliminary data.</text>
</comment>
<dbReference type="Proteomes" id="UP001162060">
    <property type="component" value="Unassembled WGS sequence"/>
</dbReference>
<dbReference type="EMBL" id="CAKLBY020000378">
    <property type="protein sequence ID" value="CAK7947399.1"/>
    <property type="molecule type" value="Genomic_DNA"/>
</dbReference>
<proteinExistence type="predicted"/>
<evidence type="ECO:0000313" key="1">
    <source>
        <dbReference type="EMBL" id="CAK7947399.1"/>
    </source>
</evidence>
<accession>A0AAV1VM67</accession>
<dbReference type="AlphaFoldDB" id="A0AAV1VM67"/>
<protein>
    <recommendedName>
        <fullName evidence="3">Transposase</fullName>
    </recommendedName>
</protein>
<evidence type="ECO:0000313" key="2">
    <source>
        <dbReference type="Proteomes" id="UP001162060"/>
    </source>
</evidence>
<gene>
    <name evidence="1" type="ORF">PM001_LOCUS32549</name>
</gene>
<sequence length="199" mass="22734">MADIYDKQKEQADEKRKKFIEDYEVGDVVVLDAGNLPTEVVSAVCKTRLRPRVIGQSKVVAKKGLAYTLSHPRKKRTHPVIYVYLLKPDLDRSLVDHETLAPKESMPQVEESLRDDPFDLQDAPFGHADRARRALTRRRRVEFTDHRLILLTSKGMNSAMLTVSCSDVVATNCPCVVEAFERRLQGQSNRIFSHESVWE</sequence>
<name>A0AAV1VM67_9STRA</name>
<organism evidence="1 2">
    <name type="scientific">Peronospora matthiolae</name>
    <dbReference type="NCBI Taxonomy" id="2874970"/>
    <lineage>
        <taxon>Eukaryota</taxon>
        <taxon>Sar</taxon>
        <taxon>Stramenopiles</taxon>
        <taxon>Oomycota</taxon>
        <taxon>Peronosporomycetes</taxon>
        <taxon>Peronosporales</taxon>
        <taxon>Peronosporaceae</taxon>
        <taxon>Peronospora</taxon>
    </lineage>
</organism>